<name>A0A6J7M3E0_9ZZZZ</name>
<feature type="region of interest" description="Disordered" evidence="1">
    <location>
        <begin position="114"/>
        <end position="165"/>
    </location>
</feature>
<organism evidence="2">
    <name type="scientific">freshwater metagenome</name>
    <dbReference type="NCBI Taxonomy" id="449393"/>
    <lineage>
        <taxon>unclassified sequences</taxon>
        <taxon>metagenomes</taxon>
        <taxon>ecological metagenomes</taxon>
    </lineage>
</organism>
<gene>
    <name evidence="2" type="ORF">UFOPK3914_00697</name>
</gene>
<dbReference type="AlphaFoldDB" id="A0A6J7M3E0"/>
<feature type="compositionally biased region" description="Low complexity" evidence="1">
    <location>
        <begin position="122"/>
        <end position="159"/>
    </location>
</feature>
<reference evidence="2" key="1">
    <citation type="submission" date="2020-05" db="EMBL/GenBank/DDBJ databases">
        <authorList>
            <person name="Chiriac C."/>
            <person name="Salcher M."/>
            <person name="Ghai R."/>
            <person name="Kavagutti S V."/>
        </authorList>
    </citation>
    <scope>NUCLEOTIDE SEQUENCE</scope>
</reference>
<accession>A0A6J7M3E0</accession>
<dbReference type="EMBL" id="CAFBOG010000047">
    <property type="protein sequence ID" value="CAB4975231.1"/>
    <property type="molecule type" value="Genomic_DNA"/>
</dbReference>
<proteinExistence type="predicted"/>
<protein>
    <submittedName>
        <fullName evidence="2">Unannotated protein</fullName>
    </submittedName>
</protein>
<sequence length="165" mass="16800">MTPTASANTVSRCTGCCAAQINAALSERAELSESKTKPCPVKFNAYSDPASKTSDISIGAEAGSPSRLSVARELGGASRYWRVTASSLAFCKRALCFGSRVIRDPAVLLDNADRSRSDHSAEAVSAVSGPAASVSTASVSTASVSGAVDSSADASPSPSTLLRRP</sequence>
<evidence type="ECO:0000256" key="1">
    <source>
        <dbReference type="SAM" id="MobiDB-lite"/>
    </source>
</evidence>
<evidence type="ECO:0000313" key="2">
    <source>
        <dbReference type="EMBL" id="CAB4975231.1"/>
    </source>
</evidence>